<evidence type="ECO:0000313" key="2">
    <source>
        <dbReference type="EMBL" id="TQM94925.1"/>
    </source>
</evidence>
<comment type="caution">
    <text evidence="2">The sequence shown here is derived from an EMBL/GenBank/DDBJ whole genome shotgun (WGS) entry which is preliminary data.</text>
</comment>
<proteinExistence type="predicted"/>
<keyword evidence="1" id="KW-0812">Transmembrane</keyword>
<dbReference type="RefSeq" id="WP_142084032.1">
    <property type="nucleotide sequence ID" value="NZ_VFPT01000001.1"/>
</dbReference>
<dbReference type="OrthoDB" id="7744898at2"/>
<accession>A0A543KIL4</accession>
<evidence type="ECO:0000313" key="3">
    <source>
        <dbReference type="Proteomes" id="UP000320582"/>
    </source>
</evidence>
<keyword evidence="1" id="KW-1133">Transmembrane helix</keyword>
<name>A0A543KIL4_9RHOB</name>
<gene>
    <name evidence="2" type="ORF">BD293_3617</name>
</gene>
<reference evidence="2 3" key="1">
    <citation type="submission" date="2019-06" db="EMBL/GenBank/DDBJ databases">
        <title>Genomic Encyclopedia of Archaeal and Bacterial Type Strains, Phase II (KMG-II): from individual species to whole genera.</title>
        <authorList>
            <person name="Goeker M."/>
        </authorList>
    </citation>
    <scope>NUCLEOTIDE SEQUENCE [LARGE SCALE GENOMIC DNA]</scope>
    <source>
        <strain evidence="2 3">DSM 18423</strain>
    </source>
</reference>
<dbReference type="EMBL" id="VFPT01000001">
    <property type="protein sequence ID" value="TQM94925.1"/>
    <property type="molecule type" value="Genomic_DNA"/>
</dbReference>
<feature type="transmembrane region" description="Helical" evidence="1">
    <location>
        <begin position="20"/>
        <end position="40"/>
    </location>
</feature>
<protein>
    <submittedName>
        <fullName evidence="2">Uncharacterized protein</fullName>
    </submittedName>
</protein>
<keyword evidence="1" id="KW-0472">Membrane</keyword>
<keyword evidence="3" id="KW-1185">Reference proteome</keyword>
<organism evidence="2 3">
    <name type="scientific">Roseinatronobacter monicus</name>
    <dbReference type="NCBI Taxonomy" id="393481"/>
    <lineage>
        <taxon>Bacteria</taxon>
        <taxon>Pseudomonadati</taxon>
        <taxon>Pseudomonadota</taxon>
        <taxon>Alphaproteobacteria</taxon>
        <taxon>Rhodobacterales</taxon>
        <taxon>Paracoccaceae</taxon>
        <taxon>Roseinatronobacter</taxon>
    </lineage>
</organism>
<sequence>MSFRPQRSIAMKGWSGILKLLTVVALGILIAMVAYLLYLMNNTLDFSSFNDSAHNEARAAFLASLEGPSCLTRDSIIAAAQASDFLTREVDDLFSWCHRPTGLHGWIGVEIEPVRFMSNRDENTEFFGFDQSGCSVPWHYASGEGTTCP</sequence>
<evidence type="ECO:0000256" key="1">
    <source>
        <dbReference type="SAM" id="Phobius"/>
    </source>
</evidence>
<dbReference type="Proteomes" id="UP000320582">
    <property type="component" value="Unassembled WGS sequence"/>
</dbReference>
<dbReference type="AlphaFoldDB" id="A0A543KIL4"/>